<organism evidence="1">
    <name type="scientific">marine sediment metagenome</name>
    <dbReference type="NCBI Taxonomy" id="412755"/>
    <lineage>
        <taxon>unclassified sequences</taxon>
        <taxon>metagenomes</taxon>
        <taxon>ecological metagenomes</taxon>
    </lineage>
</organism>
<name>A0A0F9UV08_9ZZZZ</name>
<evidence type="ECO:0000313" key="1">
    <source>
        <dbReference type="EMBL" id="KKN65001.1"/>
    </source>
</evidence>
<gene>
    <name evidence="1" type="ORF">LCGC14_0485580</name>
</gene>
<protein>
    <submittedName>
        <fullName evidence="1">Uncharacterized protein</fullName>
    </submittedName>
</protein>
<accession>A0A0F9UV08</accession>
<sequence length="172" mass="17988">MKRLLNIIATLALILVMVGPAWATESPMVTGLTDTDYHDVTVRNVCYKAAVQCTMAPGDVVVWVPNATYPGKDVSKMDVADSTRIAGVIIGDTAGNSTSIASGEYAKMRIWGYYAFVRTTGSPVINATLGASTTAGVAAAGNGLGQVITLAPDSTNTNLRGVMIRTMGNWAD</sequence>
<comment type="caution">
    <text evidence="1">The sequence shown here is derived from an EMBL/GenBank/DDBJ whole genome shotgun (WGS) entry which is preliminary data.</text>
</comment>
<dbReference type="EMBL" id="LAZR01000537">
    <property type="protein sequence ID" value="KKN65001.1"/>
    <property type="molecule type" value="Genomic_DNA"/>
</dbReference>
<proteinExistence type="predicted"/>
<dbReference type="AlphaFoldDB" id="A0A0F9UV08"/>
<reference evidence="1" key="1">
    <citation type="journal article" date="2015" name="Nature">
        <title>Complex archaea that bridge the gap between prokaryotes and eukaryotes.</title>
        <authorList>
            <person name="Spang A."/>
            <person name="Saw J.H."/>
            <person name="Jorgensen S.L."/>
            <person name="Zaremba-Niedzwiedzka K."/>
            <person name="Martijn J."/>
            <person name="Lind A.E."/>
            <person name="van Eijk R."/>
            <person name="Schleper C."/>
            <person name="Guy L."/>
            <person name="Ettema T.J."/>
        </authorList>
    </citation>
    <scope>NUCLEOTIDE SEQUENCE</scope>
</reference>